<feature type="region of interest" description="Disordered" evidence="6">
    <location>
        <begin position="56"/>
        <end position="76"/>
    </location>
</feature>
<name>A0ABP7F351_9MICO</name>
<dbReference type="Gene3D" id="3.40.640.10">
    <property type="entry name" value="Type I PLP-dependent aspartate aminotransferase-like (Major domain)"/>
    <property type="match status" value="1"/>
</dbReference>
<dbReference type="NCBIfam" id="NF003346">
    <property type="entry name" value="PRK04366.1"/>
    <property type="match status" value="1"/>
</dbReference>
<gene>
    <name evidence="9" type="primary">gcvPB</name>
    <name evidence="9" type="ORF">GCM10022239_01720</name>
</gene>
<keyword evidence="10" id="KW-1185">Reference proteome</keyword>
<evidence type="ECO:0000256" key="4">
    <source>
        <dbReference type="ARBA" id="ARBA00023002"/>
    </source>
</evidence>
<dbReference type="EMBL" id="BAABAE010000001">
    <property type="protein sequence ID" value="GAA3728634.1"/>
    <property type="molecule type" value="Genomic_DNA"/>
</dbReference>
<dbReference type="EC" id="1.4.4.2" evidence="2"/>
<evidence type="ECO:0000313" key="9">
    <source>
        <dbReference type="EMBL" id="GAA3728634.1"/>
    </source>
</evidence>
<evidence type="ECO:0000256" key="6">
    <source>
        <dbReference type="SAM" id="MobiDB-lite"/>
    </source>
</evidence>
<evidence type="ECO:0000256" key="2">
    <source>
        <dbReference type="ARBA" id="ARBA00012134"/>
    </source>
</evidence>
<feature type="domain" description="Aminotransferase class V" evidence="7">
    <location>
        <begin position="182"/>
        <end position="306"/>
    </location>
</feature>
<accession>A0ABP7F351</accession>
<comment type="function">
    <text evidence="1">The glycine cleavage system catalyzes the degradation of glycine. The P protein binds the alpha-amino group of glycine through its pyridoxal phosphate cofactor; CO(2) is released and the remaining methylamine moiety is then transferred to the lipoamide cofactor of the H protein.</text>
</comment>
<dbReference type="Pfam" id="PF21478">
    <property type="entry name" value="GcvP2_C"/>
    <property type="match status" value="1"/>
</dbReference>
<dbReference type="Pfam" id="PF00266">
    <property type="entry name" value="Aminotran_5"/>
    <property type="match status" value="1"/>
</dbReference>
<evidence type="ECO:0000256" key="5">
    <source>
        <dbReference type="ARBA" id="ARBA00049026"/>
    </source>
</evidence>
<dbReference type="Gene3D" id="3.90.1150.10">
    <property type="entry name" value="Aspartate Aminotransferase, domain 1"/>
    <property type="match status" value="1"/>
</dbReference>
<feature type="region of interest" description="Disordered" evidence="6">
    <location>
        <begin position="530"/>
        <end position="558"/>
    </location>
</feature>
<evidence type="ECO:0000256" key="1">
    <source>
        <dbReference type="ARBA" id="ARBA00003788"/>
    </source>
</evidence>
<feature type="domain" description="Glycine dehydrogenase C-terminal" evidence="8">
    <location>
        <begin position="384"/>
        <end position="490"/>
    </location>
</feature>
<dbReference type="InterPro" id="IPR015421">
    <property type="entry name" value="PyrdxlP-dep_Trfase_major"/>
</dbReference>
<dbReference type="PANTHER" id="PTHR11773:SF1">
    <property type="entry name" value="GLYCINE DEHYDROGENASE (DECARBOXYLATING), MITOCHONDRIAL"/>
    <property type="match status" value="1"/>
</dbReference>
<sequence length="558" mass="60918">MTIVSEPTATRDERLSRITRKGLVRDYHAPRWDEPLIFDLHSDGQRGVMLPEAPSSLTSAIGSSPEGSVRRAERPGLPEIGQPQVLRHFLRLSQETLGADLNVDIGQGTCTMKYSPKINESFAGSPKSVDLHPLQHHSMAQGTLRILSELEQYLAEISGMDAISLQAGAGSAAIYSNVKIVQAYHESRGDADTRDEIVTTIFSHPSNAATARTAGYKVITLYPGEDGFVDFEALTAVLSERTAAIMITNPEDTGIFNPRIAELVEAAHAVGALCVYDQANANGVLGITRARAAGFDLCHFNLHKTFSTPHACGGPAAGAIGATRELEPFLPGPRVRLGDGGYQLIDAGPLATAPARPFYGVIPNLIRAYAWIRAMGADGLREVAEIAVLNNNYVMNALTRIDGVTAAYIQEGSPPIEQVRYSWAGLTQDTGITSGEIGQRLADFGMHYWTSHHPYVVPEPATIEPTESYSRRELDEYIASLAQVAQEARHSPDFVRAAPHRSSVHQIDSEAMNDPDTWATSWRAYRRKHLGEQRDMPDHWKPEEGAPAKPRPPKAFHR</sequence>
<dbReference type="Proteomes" id="UP001501004">
    <property type="component" value="Unassembled WGS sequence"/>
</dbReference>
<comment type="caution">
    <text evidence="9">The sequence shown here is derived from an EMBL/GenBank/DDBJ whole genome shotgun (WGS) entry which is preliminary data.</text>
</comment>
<keyword evidence="3" id="KW-0663">Pyridoxal phosphate</keyword>
<dbReference type="RefSeq" id="WP_344752771.1">
    <property type="nucleotide sequence ID" value="NZ_BAABAE010000001.1"/>
</dbReference>
<dbReference type="Gene3D" id="6.20.440.10">
    <property type="match status" value="1"/>
</dbReference>
<evidence type="ECO:0000313" key="10">
    <source>
        <dbReference type="Proteomes" id="UP001501004"/>
    </source>
</evidence>
<protein>
    <recommendedName>
        <fullName evidence="2">glycine dehydrogenase (aminomethyl-transferring)</fullName>
        <ecNumber evidence="2">1.4.4.2</ecNumber>
    </recommendedName>
</protein>
<keyword evidence="4" id="KW-0560">Oxidoreductase</keyword>
<proteinExistence type="predicted"/>
<feature type="compositionally biased region" description="Polar residues" evidence="6">
    <location>
        <begin position="56"/>
        <end position="66"/>
    </location>
</feature>
<dbReference type="InterPro" id="IPR015422">
    <property type="entry name" value="PyrdxlP-dep_Trfase_small"/>
</dbReference>
<dbReference type="InterPro" id="IPR020581">
    <property type="entry name" value="GDC_P"/>
</dbReference>
<feature type="compositionally biased region" description="Basic and acidic residues" evidence="6">
    <location>
        <begin position="530"/>
        <end position="546"/>
    </location>
</feature>
<comment type="catalytic activity">
    <reaction evidence="5">
        <text>N(6)-[(R)-lipoyl]-L-lysyl-[glycine-cleavage complex H protein] + glycine + H(+) = N(6)-[(R)-S(8)-aminomethyldihydrolipoyl]-L-lysyl-[glycine-cleavage complex H protein] + CO2</text>
        <dbReference type="Rhea" id="RHEA:24304"/>
        <dbReference type="Rhea" id="RHEA-COMP:10494"/>
        <dbReference type="Rhea" id="RHEA-COMP:10495"/>
        <dbReference type="ChEBI" id="CHEBI:15378"/>
        <dbReference type="ChEBI" id="CHEBI:16526"/>
        <dbReference type="ChEBI" id="CHEBI:57305"/>
        <dbReference type="ChEBI" id="CHEBI:83099"/>
        <dbReference type="ChEBI" id="CHEBI:83143"/>
        <dbReference type="EC" id="1.4.4.2"/>
    </reaction>
</comment>
<reference evidence="10" key="1">
    <citation type="journal article" date="2019" name="Int. J. Syst. Evol. Microbiol.">
        <title>The Global Catalogue of Microorganisms (GCM) 10K type strain sequencing project: providing services to taxonomists for standard genome sequencing and annotation.</title>
        <authorList>
            <consortium name="The Broad Institute Genomics Platform"/>
            <consortium name="The Broad Institute Genome Sequencing Center for Infectious Disease"/>
            <person name="Wu L."/>
            <person name="Ma J."/>
        </authorList>
    </citation>
    <scope>NUCLEOTIDE SEQUENCE [LARGE SCALE GENOMIC DNA]</scope>
    <source>
        <strain evidence="10">JCM 16949</strain>
    </source>
</reference>
<dbReference type="SUPFAM" id="SSF53383">
    <property type="entry name" value="PLP-dependent transferases"/>
    <property type="match status" value="1"/>
</dbReference>
<evidence type="ECO:0000259" key="7">
    <source>
        <dbReference type="Pfam" id="PF00266"/>
    </source>
</evidence>
<dbReference type="InterPro" id="IPR049316">
    <property type="entry name" value="GDC-P_C"/>
</dbReference>
<dbReference type="PANTHER" id="PTHR11773">
    <property type="entry name" value="GLYCINE DEHYDROGENASE, DECARBOXYLATING"/>
    <property type="match status" value="1"/>
</dbReference>
<organism evidence="9 10">
    <name type="scientific">Leifsonella bigeumensis</name>
    <dbReference type="NCBI Taxonomy" id="433643"/>
    <lineage>
        <taxon>Bacteria</taxon>
        <taxon>Bacillati</taxon>
        <taxon>Actinomycetota</taxon>
        <taxon>Actinomycetes</taxon>
        <taxon>Micrococcales</taxon>
        <taxon>Microbacteriaceae</taxon>
        <taxon>Leifsonella</taxon>
    </lineage>
</organism>
<evidence type="ECO:0000256" key="3">
    <source>
        <dbReference type="ARBA" id="ARBA00022898"/>
    </source>
</evidence>
<dbReference type="InterPro" id="IPR000192">
    <property type="entry name" value="Aminotrans_V_dom"/>
</dbReference>
<evidence type="ECO:0000259" key="8">
    <source>
        <dbReference type="Pfam" id="PF21478"/>
    </source>
</evidence>
<dbReference type="InterPro" id="IPR015424">
    <property type="entry name" value="PyrdxlP-dep_Trfase"/>
</dbReference>